<feature type="transmembrane region" description="Helical" evidence="10">
    <location>
        <begin position="157"/>
        <end position="176"/>
    </location>
</feature>
<reference evidence="12 13" key="1">
    <citation type="submission" date="2019-04" db="EMBL/GenBank/DDBJ databases">
        <title>Friends and foes A comparative genomics study of 23 Aspergillus species from section Flavi.</title>
        <authorList>
            <consortium name="DOE Joint Genome Institute"/>
            <person name="Kjaerbolling I."/>
            <person name="Vesth T."/>
            <person name="Frisvad J.C."/>
            <person name="Nybo J.L."/>
            <person name="Theobald S."/>
            <person name="Kildgaard S."/>
            <person name="Isbrandt T."/>
            <person name="Kuo A."/>
            <person name="Sato A."/>
            <person name="Lyhne E.K."/>
            <person name="Kogle M.E."/>
            <person name="Wiebenga A."/>
            <person name="Kun R.S."/>
            <person name="Lubbers R.J."/>
            <person name="Makela M.R."/>
            <person name="Barry K."/>
            <person name="Chovatia M."/>
            <person name="Clum A."/>
            <person name="Daum C."/>
            <person name="Haridas S."/>
            <person name="He G."/>
            <person name="LaButti K."/>
            <person name="Lipzen A."/>
            <person name="Mondo S."/>
            <person name="Riley R."/>
            <person name="Salamov A."/>
            <person name="Simmons B.A."/>
            <person name="Magnuson J.K."/>
            <person name="Henrissat B."/>
            <person name="Mortensen U.H."/>
            <person name="Larsen T.O."/>
            <person name="Devries R.P."/>
            <person name="Grigoriev I.V."/>
            <person name="Machida M."/>
            <person name="Baker S.E."/>
            <person name="Andersen M.R."/>
        </authorList>
    </citation>
    <scope>NUCLEOTIDE SEQUENCE [LARGE SCALE GENOMIC DNA]</scope>
    <source>
        <strain evidence="12 13">IBT 18842</strain>
    </source>
</reference>
<dbReference type="GO" id="GO:0022857">
    <property type="term" value="F:transmembrane transporter activity"/>
    <property type="evidence" value="ECO:0007669"/>
    <property type="project" value="InterPro"/>
</dbReference>
<feature type="transmembrane region" description="Helical" evidence="10">
    <location>
        <begin position="385"/>
        <end position="409"/>
    </location>
</feature>
<evidence type="ECO:0000256" key="6">
    <source>
        <dbReference type="ARBA" id="ARBA00057269"/>
    </source>
</evidence>
<dbReference type="EMBL" id="ML742492">
    <property type="protein sequence ID" value="KAE8144533.1"/>
    <property type="molecule type" value="Genomic_DNA"/>
</dbReference>
<feature type="transmembrane region" description="Helical" evidence="10">
    <location>
        <begin position="88"/>
        <end position="114"/>
    </location>
</feature>
<keyword evidence="5 10" id="KW-0472">Membrane</keyword>
<feature type="domain" description="Major facilitator superfamily (MFS) profile" evidence="11">
    <location>
        <begin position="91"/>
        <end position="582"/>
    </location>
</feature>
<dbReference type="GO" id="GO:0005886">
    <property type="term" value="C:plasma membrane"/>
    <property type="evidence" value="ECO:0007669"/>
    <property type="project" value="TreeGrafter"/>
</dbReference>
<evidence type="ECO:0000256" key="8">
    <source>
        <dbReference type="ARBA" id="ARBA00083178"/>
    </source>
</evidence>
<evidence type="ECO:0000256" key="4">
    <source>
        <dbReference type="ARBA" id="ARBA00022989"/>
    </source>
</evidence>
<evidence type="ECO:0000259" key="11">
    <source>
        <dbReference type="PROSITE" id="PS50850"/>
    </source>
</evidence>
<dbReference type="Proteomes" id="UP000325780">
    <property type="component" value="Unassembled WGS sequence"/>
</dbReference>
<comment type="similarity">
    <text evidence="2">Belongs to the major facilitator superfamily. TCR/Tet family.</text>
</comment>
<dbReference type="GO" id="GO:0005774">
    <property type="term" value="C:vacuolar membrane"/>
    <property type="evidence" value="ECO:0007669"/>
    <property type="project" value="UniProtKB-SubCell"/>
</dbReference>
<dbReference type="PANTHER" id="PTHR23501">
    <property type="entry name" value="MAJOR FACILITATOR SUPERFAMILY"/>
    <property type="match status" value="1"/>
</dbReference>
<comment type="subcellular location">
    <subcellularLocation>
        <location evidence="1">Vacuole membrane</location>
        <topology evidence="1">Multi-pass membrane protein</topology>
    </subcellularLocation>
</comment>
<name>A0A5N6TDT7_ASPAV</name>
<feature type="compositionally biased region" description="Polar residues" evidence="9">
    <location>
        <begin position="1"/>
        <end position="18"/>
    </location>
</feature>
<dbReference type="SUPFAM" id="SSF103473">
    <property type="entry name" value="MFS general substrate transporter"/>
    <property type="match status" value="1"/>
</dbReference>
<feature type="compositionally biased region" description="Acidic residues" evidence="9">
    <location>
        <begin position="49"/>
        <end position="59"/>
    </location>
</feature>
<dbReference type="Gene3D" id="1.20.1720.10">
    <property type="entry name" value="Multidrug resistance protein D"/>
    <property type="match status" value="1"/>
</dbReference>
<evidence type="ECO:0000313" key="13">
    <source>
        <dbReference type="Proteomes" id="UP000325780"/>
    </source>
</evidence>
<proteinExistence type="inferred from homology"/>
<dbReference type="AlphaFoldDB" id="A0A5N6TDT7"/>
<dbReference type="FunFam" id="1.20.1720.10:FF:000014">
    <property type="entry name" value="MFS drug transporter, putative"/>
    <property type="match status" value="1"/>
</dbReference>
<evidence type="ECO:0000256" key="1">
    <source>
        <dbReference type="ARBA" id="ARBA00004128"/>
    </source>
</evidence>
<evidence type="ECO:0000256" key="3">
    <source>
        <dbReference type="ARBA" id="ARBA00022692"/>
    </source>
</evidence>
<dbReference type="CDD" id="cd17502">
    <property type="entry name" value="MFS_Azr1_MDR_like"/>
    <property type="match status" value="1"/>
</dbReference>
<evidence type="ECO:0000256" key="5">
    <source>
        <dbReference type="ARBA" id="ARBA00023136"/>
    </source>
</evidence>
<feature type="transmembrane region" description="Helical" evidence="10">
    <location>
        <begin position="182"/>
        <end position="203"/>
    </location>
</feature>
<accession>A0A5N6TDT7</accession>
<dbReference type="InterPro" id="IPR011701">
    <property type="entry name" value="MFS"/>
</dbReference>
<feature type="region of interest" description="Disordered" evidence="9">
    <location>
        <begin position="1"/>
        <end position="71"/>
    </location>
</feature>
<dbReference type="PROSITE" id="PS50850">
    <property type="entry name" value="MFS"/>
    <property type="match status" value="1"/>
</dbReference>
<dbReference type="Pfam" id="PF07690">
    <property type="entry name" value="MFS_1"/>
    <property type="match status" value="1"/>
</dbReference>
<evidence type="ECO:0000256" key="7">
    <source>
        <dbReference type="ARBA" id="ARBA00069956"/>
    </source>
</evidence>
<dbReference type="OrthoDB" id="10021397at2759"/>
<feature type="transmembrane region" description="Helical" evidence="10">
    <location>
        <begin position="560"/>
        <end position="577"/>
    </location>
</feature>
<gene>
    <name evidence="12" type="ORF">BDV25DRAFT_91609</name>
</gene>
<feature type="transmembrane region" description="Helical" evidence="10">
    <location>
        <begin position="312"/>
        <end position="331"/>
    </location>
</feature>
<feature type="transmembrane region" description="Helical" evidence="10">
    <location>
        <begin position="215"/>
        <end position="237"/>
    </location>
</feature>
<sequence length="620" mass="67276">MTAPSNPLNEQIQPQTHESSNHHVVRGDISSAKPDTVSAKSDSLNPPEFSEETTPDESNGDGPVEKVTTGASLGRVPSQAQKLGKKKIIVVMIALCLVLFLAALDMTIISTALPTMASHFHASESGYSWMASSYMLANAAAVPLWGKISDIWGRKLILLLANFAFLVGSLICALAINLPMILAGRAIQGAGGGGIIVLVNICVSDLFSVRERPMYYGLFGSTWAIAGALGPIIGGAFTTSVTWRWCFYLNLPIGGLSFVIILLFLKIEAEKTPFVAGIKAIDWTGIVLVMGGTLMFLFGLEYGGVNYPWDSATVICLIIFGIVAWSIAMFVEWKVAKYPVIPIRLFQNWHNILVLLVSFCHSFVFISGSYYLPLYFQTVLLASPILSGVYVLPMVLSLSFTSACTGFIIKKTGRYHELIVGGLFFMTLGYGLLIDLKYYASWPRIIIYQIIGGFGSGPVFQAPLVALQANIHRGDVAAGTSTFGFLRQTSTAMSIVLGTVIYQNVLRQQMPTMAAAIGAEKASQIASSFSGSQGDLIKALPDAQRTVVLKAYTFTLSRMWIFYTAIAAFGFFLSLLIRPVELSKAHTFTKTGLAEQERARQEILAAQRGETLSESKENNV</sequence>
<comment type="function">
    <text evidence="6">Efflux pump; part of the gene cluster that mediates the biosynthesis of dothistromin (DOTH), a polyketide toxin very similar in structure to the aflatoxin precursor, versicolorin B. One function of dotC may be to transport early-stage dothistromin biosynthetic intermediates from the cytoplasm into vacuoles, thereby affecting the rate of dothistromin production.</text>
</comment>
<feature type="transmembrane region" description="Helical" evidence="10">
    <location>
        <begin position="126"/>
        <end position="145"/>
    </location>
</feature>
<evidence type="ECO:0000256" key="2">
    <source>
        <dbReference type="ARBA" id="ARBA00007520"/>
    </source>
</evidence>
<dbReference type="FunFam" id="1.20.1250.20:FF:000196">
    <property type="entry name" value="MFS toxin efflux pump (AflT)"/>
    <property type="match status" value="1"/>
</dbReference>
<organism evidence="12 13">
    <name type="scientific">Aspergillus avenaceus</name>
    <dbReference type="NCBI Taxonomy" id="36643"/>
    <lineage>
        <taxon>Eukaryota</taxon>
        <taxon>Fungi</taxon>
        <taxon>Dikarya</taxon>
        <taxon>Ascomycota</taxon>
        <taxon>Pezizomycotina</taxon>
        <taxon>Eurotiomycetes</taxon>
        <taxon>Eurotiomycetidae</taxon>
        <taxon>Eurotiales</taxon>
        <taxon>Aspergillaceae</taxon>
        <taxon>Aspergillus</taxon>
        <taxon>Aspergillus subgen. Circumdati</taxon>
    </lineage>
</organism>
<keyword evidence="13" id="KW-1185">Reference proteome</keyword>
<evidence type="ECO:0000256" key="10">
    <source>
        <dbReference type="SAM" id="Phobius"/>
    </source>
</evidence>
<feature type="transmembrane region" description="Helical" evidence="10">
    <location>
        <begin position="249"/>
        <end position="268"/>
    </location>
</feature>
<feature type="transmembrane region" description="Helical" evidence="10">
    <location>
        <begin position="418"/>
        <end position="440"/>
    </location>
</feature>
<feature type="transmembrane region" description="Helical" evidence="10">
    <location>
        <begin position="352"/>
        <end position="373"/>
    </location>
</feature>
<dbReference type="PANTHER" id="PTHR23501:SF102">
    <property type="entry name" value="DRUG TRANSPORTER, PUTATIVE (AFU_ORTHOLOGUE AFUA_3G08530)-RELATED"/>
    <property type="match status" value="1"/>
</dbReference>
<dbReference type="Gene3D" id="1.20.1250.20">
    <property type="entry name" value="MFS general substrate transporter like domains"/>
    <property type="match status" value="1"/>
</dbReference>
<evidence type="ECO:0000313" key="12">
    <source>
        <dbReference type="EMBL" id="KAE8144533.1"/>
    </source>
</evidence>
<feature type="transmembrane region" description="Helical" evidence="10">
    <location>
        <begin position="280"/>
        <end position="300"/>
    </location>
</feature>
<keyword evidence="4 10" id="KW-1133">Transmembrane helix</keyword>
<dbReference type="InterPro" id="IPR036259">
    <property type="entry name" value="MFS_trans_sf"/>
</dbReference>
<dbReference type="PRINTS" id="PR01036">
    <property type="entry name" value="TCRTETB"/>
</dbReference>
<evidence type="ECO:0000256" key="9">
    <source>
        <dbReference type="SAM" id="MobiDB-lite"/>
    </source>
</evidence>
<protein>
    <recommendedName>
        <fullName evidence="7">Efflux pump dotC</fullName>
    </recommendedName>
    <alternativeName>
        <fullName evidence="8">Dothistromin biosynthesis protein C</fullName>
    </alternativeName>
</protein>
<dbReference type="InterPro" id="IPR020846">
    <property type="entry name" value="MFS_dom"/>
</dbReference>
<feature type="transmembrane region" description="Helical" evidence="10">
    <location>
        <begin position="446"/>
        <end position="467"/>
    </location>
</feature>
<keyword evidence="3 10" id="KW-0812">Transmembrane</keyword>